<proteinExistence type="predicted"/>
<dbReference type="OrthoDB" id="9945861at2759"/>
<keyword evidence="1" id="KW-0391">Immunity</keyword>
<dbReference type="GO" id="GO:0002250">
    <property type="term" value="P:adaptive immune response"/>
    <property type="evidence" value="ECO:0007669"/>
    <property type="project" value="UniProtKB-KW"/>
</dbReference>
<dbReference type="InterPro" id="IPR050199">
    <property type="entry name" value="IgHV"/>
</dbReference>
<keyword evidence="7" id="KW-1185">Reference proteome</keyword>
<dbReference type="Pfam" id="PF07686">
    <property type="entry name" value="V-set"/>
    <property type="match status" value="1"/>
</dbReference>
<dbReference type="SMART" id="SM00406">
    <property type="entry name" value="IGv"/>
    <property type="match status" value="1"/>
</dbReference>
<gene>
    <name evidence="6" type="ORF">AGOR_G00197960</name>
</gene>
<feature type="chain" id="PRO_5035852157" description="Ig-like domain-containing protein" evidence="4">
    <location>
        <begin position="23"/>
        <end position="119"/>
    </location>
</feature>
<dbReference type="InterPro" id="IPR007110">
    <property type="entry name" value="Ig-like_dom"/>
</dbReference>
<dbReference type="PANTHER" id="PTHR23266">
    <property type="entry name" value="IMMUNOGLOBULIN HEAVY CHAIN"/>
    <property type="match status" value="1"/>
</dbReference>
<dbReference type="Proteomes" id="UP000829720">
    <property type="component" value="Unassembled WGS sequence"/>
</dbReference>
<evidence type="ECO:0000256" key="3">
    <source>
        <dbReference type="ARBA" id="ARBA00043265"/>
    </source>
</evidence>
<keyword evidence="2" id="KW-1064">Adaptive immunity</keyword>
<name>A0A8T3CSE2_9TELE</name>
<dbReference type="PROSITE" id="PS50835">
    <property type="entry name" value="IG_LIKE"/>
    <property type="match status" value="1"/>
</dbReference>
<accession>A0A8T3CSE2</accession>
<dbReference type="AlphaFoldDB" id="A0A8T3CSE2"/>
<dbReference type="GO" id="GO:0005576">
    <property type="term" value="C:extracellular region"/>
    <property type="evidence" value="ECO:0007669"/>
    <property type="project" value="UniProtKB-ARBA"/>
</dbReference>
<feature type="domain" description="Ig-like" evidence="5">
    <location>
        <begin position="21"/>
        <end position="119"/>
    </location>
</feature>
<keyword evidence="3" id="KW-1280">Immunoglobulin</keyword>
<evidence type="ECO:0000256" key="4">
    <source>
        <dbReference type="SAM" id="SignalP"/>
    </source>
</evidence>
<protein>
    <recommendedName>
        <fullName evidence="5">Ig-like domain-containing protein</fullName>
    </recommendedName>
</protein>
<dbReference type="EMBL" id="JAERUA010000019">
    <property type="protein sequence ID" value="KAI1886647.1"/>
    <property type="molecule type" value="Genomic_DNA"/>
</dbReference>
<comment type="caution">
    <text evidence="6">The sequence shown here is derived from an EMBL/GenBank/DDBJ whole genome shotgun (WGS) entry which is preliminary data.</text>
</comment>
<organism evidence="6 7">
    <name type="scientific">Albula goreensis</name>
    <dbReference type="NCBI Taxonomy" id="1534307"/>
    <lineage>
        <taxon>Eukaryota</taxon>
        <taxon>Metazoa</taxon>
        <taxon>Chordata</taxon>
        <taxon>Craniata</taxon>
        <taxon>Vertebrata</taxon>
        <taxon>Euteleostomi</taxon>
        <taxon>Actinopterygii</taxon>
        <taxon>Neopterygii</taxon>
        <taxon>Teleostei</taxon>
        <taxon>Albuliformes</taxon>
        <taxon>Albulidae</taxon>
        <taxon>Albula</taxon>
    </lineage>
</organism>
<dbReference type="FunFam" id="2.60.40.10:FF:001594">
    <property type="entry name" value="Immunoglobulin heavy variable 9-4"/>
    <property type="match status" value="1"/>
</dbReference>
<evidence type="ECO:0000313" key="6">
    <source>
        <dbReference type="EMBL" id="KAI1886647.1"/>
    </source>
</evidence>
<reference evidence="6" key="1">
    <citation type="submission" date="2021-01" db="EMBL/GenBank/DDBJ databases">
        <authorList>
            <person name="Zahm M."/>
            <person name="Roques C."/>
            <person name="Cabau C."/>
            <person name="Klopp C."/>
            <person name="Donnadieu C."/>
            <person name="Jouanno E."/>
            <person name="Lampietro C."/>
            <person name="Louis A."/>
            <person name="Herpin A."/>
            <person name="Echchiki A."/>
            <person name="Berthelot C."/>
            <person name="Parey E."/>
            <person name="Roest-Crollius H."/>
            <person name="Braasch I."/>
            <person name="Postlethwait J."/>
            <person name="Bobe J."/>
            <person name="Montfort J."/>
            <person name="Bouchez O."/>
            <person name="Begum T."/>
            <person name="Mejri S."/>
            <person name="Adams A."/>
            <person name="Chen W.-J."/>
            <person name="Guiguen Y."/>
        </authorList>
    </citation>
    <scope>NUCLEOTIDE SEQUENCE</scope>
    <source>
        <tissue evidence="6">Blood</tissue>
    </source>
</reference>
<feature type="signal peptide" evidence="4">
    <location>
        <begin position="1"/>
        <end position="22"/>
    </location>
</feature>
<evidence type="ECO:0000256" key="1">
    <source>
        <dbReference type="ARBA" id="ARBA00022859"/>
    </source>
</evidence>
<evidence type="ECO:0000256" key="2">
    <source>
        <dbReference type="ARBA" id="ARBA00023130"/>
    </source>
</evidence>
<dbReference type="Gene3D" id="2.60.40.10">
    <property type="entry name" value="Immunoglobulins"/>
    <property type="match status" value="1"/>
</dbReference>
<evidence type="ECO:0000313" key="7">
    <source>
        <dbReference type="Proteomes" id="UP000829720"/>
    </source>
</evidence>
<sequence>MLWKSTAACVFLILALATGSHSITLTQTDAEVKKPGDSLTLKCEVTGFDPNTYWMGWIRQPPGKGLEWLIYYHSSGSEYYSSQIKGRFTASKGSSSFSIHMNSLQLEDTAVYYCARDTQ</sequence>
<evidence type="ECO:0000259" key="5">
    <source>
        <dbReference type="PROSITE" id="PS50835"/>
    </source>
</evidence>
<dbReference type="InterPro" id="IPR013106">
    <property type="entry name" value="Ig_V-set"/>
</dbReference>
<dbReference type="SUPFAM" id="SSF48726">
    <property type="entry name" value="Immunoglobulin"/>
    <property type="match status" value="1"/>
</dbReference>
<dbReference type="GO" id="GO:0019814">
    <property type="term" value="C:immunoglobulin complex"/>
    <property type="evidence" value="ECO:0007669"/>
    <property type="project" value="UniProtKB-KW"/>
</dbReference>
<dbReference type="InterPro" id="IPR036179">
    <property type="entry name" value="Ig-like_dom_sf"/>
</dbReference>
<keyword evidence="4" id="KW-0732">Signal</keyword>
<dbReference type="InterPro" id="IPR013783">
    <property type="entry name" value="Ig-like_fold"/>
</dbReference>